<accession>A0ABU8IVY4</accession>
<evidence type="ECO:0000313" key="2">
    <source>
        <dbReference type="Proteomes" id="UP001386437"/>
    </source>
</evidence>
<dbReference type="InterPro" id="IPR036866">
    <property type="entry name" value="RibonucZ/Hydroxyglut_hydro"/>
</dbReference>
<evidence type="ECO:0000313" key="1">
    <source>
        <dbReference type="EMBL" id="MEI5999807.1"/>
    </source>
</evidence>
<dbReference type="SUPFAM" id="SSF56281">
    <property type="entry name" value="Metallo-hydrolase/oxidoreductase"/>
    <property type="match status" value="1"/>
</dbReference>
<name>A0ABU8IVY4_9BURK</name>
<gene>
    <name evidence="1" type="ORF">H3V53_22145</name>
</gene>
<keyword evidence="2" id="KW-1185">Reference proteome</keyword>
<dbReference type="Proteomes" id="UP001386437">
    <property type="component" value="Unassembled WGS sequence"/>
</dbReference>
<proteinExistence type="predicted"/>
<dbReference type="RefSeq" id="WP_336599805.1">
    <property type="nucleotide sequence ID" value="NZ_JACFYJ010000039.1"/>
</dbReference>
<dbReference type="EMBL" id="JACFYJ010000039">
    <property type="protein sequence ID" value="MEI5999807.1"/>
    <property type="molecule type" value="Genomic_DNA"/>
</dbReference>
<comment type="caution">
    <text evidence="1">The sequence shown here is derived from an EMBL/GenBank/DDBJ whole genome shotgun (WGS) entry which is preliminary data.</text>
</comment>
<protein>
    <submittedName>
        <fullName evidence="1">Uncharacterized protein</fullName>
    </submittedName>
</protein>
<reference evidence="1 2" key="1">
    <citation type="journal article" date="2022" name="Arch. Microbiol.">
        <title>Paraburkholderia bengalensis sp. nov. isolated from roots of Oryza sativa, IR64.</title>
        <authorList>
            <person name="Nag P."/>
            <person name="Mondal N."/>
            <person name="Sarkar J."/>
            <person name="Das S."/>
        </authorList>
    </citation>
    <scope>NUCLEOTIDE SEQUENCE [LARGE SCALE GENOMIC DNA]</scope>
    <source>
        <strain evidence="1 2">IR64_4_BI</strain>
    </source>
</reference>
<organism evidence="1 2">
    <name type="scientific">Paraburkholderia bengalensis</name>
    <dbReference type="NCBI Taxonomy" id="2747562"/>
    <lineage>
        <taxon>Bacteria</taxon>
        <taxon>Pseudomonadati</taxon>
        <taxon>Pseudomonadota</taxon>
        <taxon>Betaproteobacteria</taxon>
        <taxon>Burkholderiales</taxon>
        <taxon>Burkholderiaceae</taxon>
        <taxon>Paraburkholderia</taxon>
    </lineage>
</organism>
<sequence>MRYFAVPEFLDGEVGQNPVYLDCVSEKTFSVMRRVGGLAQLSSEQADEYMGAVLEVGPDSIEPSLLNKASNASTRTWLTFMVSDVRDEDGQVNIPATFISLGPAPIEGEAVTLFISRPEPLDSETQAAVERVFDASRLALRSFERFTKLLEKLFAPEGRRHVVAYHVGQGNCNAVVDEYEHPVLFFDLGWPIQTNIAGAPNPPPRLFDVETDAGPAPVVLSHWDWDHWAYALESWRYDRSRGAPVVKWKPTALDRPWLVPAPEKASKLGPSHHLLILKLYQQRFEGRRALHFWPRGKTVWETENLTLVKCATQKKRRFISQQFGVGHGSAYR</sequence>